<protein>
    <recommendedName>
        <fullName evidence="3">RNase H type-1 domain-containing protein</fullName>
    </recommendedName>
</protein>
<dbReference type="Proteomes" id="UP000037460">
    <property type="component" value="Unassembled WGS sequence"/>
</dbReference>
<accession>A0A0M0JWN1</accession>
<reference evidence="2" key="1">
    <citation type="journal article" date="2015" name="PLoS Genet.">
        <title>Genome Sequence and Transcriptome Analyses of Chrysochromulina tobin: Metabolic Tools for Enhanced Algal Fitness in the Prominent Order Prymnesiales (Haptophyceae).</title>
        <authorList>
            <person name="Hovde B.T."/>
            <person name="Deodato C.R."/>
            <person name="Hunsperger H.M."/>
            <person name="Ryken S.A."/>
            <person name="Yost W."/>
            <person name="Jha R.K."/>
            <person name="Patterson J."/>
            <person name="Monnat R.J. Jr."/>
            <person name="Barlow S.B."/>
            <person name="Starkenburg S.R."/>
            <person name="Cattolico R.A."/>
        </authorList>
    </citation>
    <scope>NUCLEOTIDE SEQUENCE</scope>
    <source>
        <strain evidence="2">CCMP291</strain>
    </source>
</reference>
<evidence type="ECO:0000313" key="2">
    <source>
        <dbReference type="Proteomes" id="UP000037460"/>
    </source>
</evidence>
<comment type="caution">
    <text evidence="1">The sequence shown here is derived from an EMBL/GenBank/DDBJ whole genome shotgun (WGS) entry which is preliminary data.</text>
</comment>
<organism evidence="1 2">
    <name type="scientific">Chrysochromulina tobinii</name>
    <dbReference type="NCBI Taxonomy" id="1460289"/>
    <lineage>
        <taxon>Eukaryota</taxon>
        <taxon>Haptista</taxon>
        <taxon>Haptophyta</taxon>
        <taxon>Prymnesiophyceae</taxon>
        <taxon>Prymnesiales</taxon>
        <taxon>Chrysochromulinaceae</taxon>
        <taxon>Chrysochromulina</taxon>
    </lineage>
</organism>
<gene>
    <name evidence="1" type="ORF">Ctob_013335</name>
</gene>
<dbReference type="AlphaFoldDB" id="A0A0M0JWN1"/>
<evidence type="ECO:0008006" key="3">
    <source>
        <dbReference type="Google" id="ProtNLM"/>
    </source>
</evidence>
<dbReference type="EMBL" id="JWZX01002203">
    <property type="protein sequence ID" value="KOO30548.1"/>
    <property type="molecule type" value="Genomic_DNA"/>
</dbReference>
<keyword evidence="2" id="KW-1185">Reference proteome</keyword>
<name>A0A0M0JWN1_9EUKA</name>
<evidence type="ECO:0000313" key="1">
    <source>
        <dbReference type="EMBL" id="KOO30548.1"/>
    </source>
</evidence>
<sequence>MLAAWRTRQQYVGQLELLAAIAVYYSLADVLRGRQVVHYIDNSGAMAILVKDYSSDIDSAQLVNTFYALTSALEVDVWFDYVKSAANIADWPSRGQVEFAHEVNATRIEGNASNSQNSGNGAV</sequence>
<proteinExistence type="predicted"/>
<dbReference type="OrthoDB" id="420191at2759"/>